<dbReference type="PANTHER" id="PTHR35807">
    <property type="entry name" value="TRANSCRIPTIONAL REGULATOR REDD-RELATED"/>
    <property type="match status" value="1"/>
</dbReference>
<dbReference type="InterPro" id="IPR001867">
    <property type="entry name" value="OmpR/PhoB-type_DNA-bd"/>
</dbReference>
<dbReference type="EMBL" id="SLWR01000014">
    <property type="protein sequence ID" value="TCO42236.1"/>
    <property type="molecule type" value="Genomic_DNA"/>
</dbReference>
<feature type="DNA-binding region" description="OmpR/PhoB-type" evidence="5">
    <location>
        <begin position="1"/>
        <end position="101"/>
    </location>
</feature>
<gene>
    <name evidence="7" type="ORF">EV646_11459</name>
</gene>
<keyword evidence="8" id="KW-1185">Reference proteome</keyword>
<dbReference type="InterPro" id="IPR051677">
    <property type="entry name" value="AfsR-DnrI-RedD_regulator"/>
</dbReference>
<dbReference type="GO" id="GO:0003677">
    <property type="term" value="F:DNA binding"/>
    <property type="evidence" value="ECO:0007669"/>
    <property type="project" value="UniProtKB-UniRule"/>
</dbReference>
<comment type="similarity">
    <text evidence="1">Belongs to the AfsR/DnrI/RedD regulatory family.</text>
</comment>
<proteinExistence type="inferred from homology"/>
<dbReference type="SUPFAM" id="SSF46894">
    <property type="entry name" value="C-terminal effector domain of the bipartite response regulators"/>
    <property type="match status" value="1"/>
</dbReference>
<evidence type="ECO:0000313" key="8">
    <source>
        <dbReference type="Proteomes" id="UP000295573"/>
    </source>
</evidence>
<accession>A0A4R2IDI9</accession>
<dbReference type="Pfam" id="PF13191">
    <property type="entry name" value="AAA_16"/>
    <property type="match status" value="1"/>
</dbReference>
<dbReference type="SMART" id="SM01043">
    <property type="entry name" value="BTAD"/>
    <property type="match status" value="1"/>
</dbReference>
<dbReference type="SUPFAM" id="SSF48452">
    <property type="entry name" value="TPR-like"/>
    <property type="match status" value="1"/>
</dbReference>
<evidence type="ECO:0000256" key="4">
    <source>
        <dbReference type="ARBA" id="ARBA00023163"/>
    </source>
</evidence>
<dbReference type="GO" id="GO:0000160">
    <property type="term" value="P:phosphorelay signal transduction system"/>
    <property type="evidence" value="ECO:0007669"/>
    <property type="project" value="InterPro"/>
</dbReference>
<feature type="domain" description="OmpR/PhoB-type" evidence="6">
    <location>
        <begin position="1"/>
        <end position="101"/>
    </location>
</feature>
<sequence length="1129" mass="121407">MVGDIRFTVLGRVALFVDGIEIPVRGRRERAVLAMLLAARRRVLSVDRISDGLWRGDPPETATGSLQVAVSRLRALIEPDRTPRASPRLLVSSGPGYALVVPPETVDAERFAALVDEIHGALAAGEPEQAWRLCEQADGLWAGTPYADIVDAELVRAEVARLEDLRACSLELKAEVQLALGRHALVTGELEALVSTHPFRERIWELYALALYRSGRQGDALAALRRAREVLVESLGIDPSPALQQLEAQVLAQSPQLAVRPAARVPTDRGAVTSSLVPVPADLGTDQRRTTELIGRDDVVTVLQAAIHRVRASRHGETLLVSGEAGIGKTRVVTEFAESSVAAHGARVLWGRCHEADVSPAYWPWVPVVRALAGSNPPPEVAELLAPGAAGHGSSDARSAALRTYDAVSRLLASAARETPLVVVLEDIHWADVSSLQLLAFAAEALQSAPVMLIASLRSGDSLSTPLQACLASLGRLSAVRIPLHGLGVDHVRDLVGCITDGSVDEELAAVVARRTDGNPFFVMELVRLLSAERRLDVAGARQVAVPHGVQDVLRLRLARLGDDVRRLLTIAAITGREFDLDLLADVSGADVEDVLDLLEEAVAAHAVEDGDMPGRYRFTHALVRETLYGSVSLTRRGRLHAATAVALESRLADDPDLVAEVAHHFALGAALRPELAERAVRHAIAAARLAEGRGALDEALAHWEQALSADALAPADDARRRYDVLLGLGRASYRRGDIRGSRAALDNAVEVARVLGDMSLVAEAATSFRGAGVWHWREFGTSDPAMVAVLEDCLTTLRSGPLNARVLASLAMELTYEWRSEEADAIGQRAVEAARAVGDPDLLADVVLLRTMALWGRPGAAEERIALAEEVLTLPLSHEQELYTRFGAAAAHLQRGDTVQAERQVTRCTELARRLRHTGADVPIAWWRYHRALSAGDEAARRLGEEALERHRRSSVVAITDMVPMAELRLGGPGTPVDDSQLETARTHANPAYRAFIAHALAESGRAEEGVAILGPPVPEGAWDYASVVGDCLRVDTLATAGRTDDLPAALARIEPWGHEFAIYGSTDCIGSIAYFIGRGHEALGHLQAARVAYSQAVDRNRAAGIKPWLRRAEQRLASLNTPLSDPS</sequence>
<keyword evidence="3 5" id="KW-0238">DNA-binding</keyword>
<evidence type="ECO:0000256" key="2">
    <source>
        <dbReference type="ARBA" id="ARBA00023015"/>
    </source>
</evidence>
<evidence type="ECO:0000256" key="1">
    <source>
        <dbReference type="ARBA" id="ARBA00005820"/>
    </source>
</evidence>
<dbReference type="Gene3D" id="3.40.50.300">
    <property type="entry name" value="P-loop containing nucleotide triphosphate hydrolases"/>
    <property type="match status" value="1"/>
</dbReference>
<dbReference type="InterPro" id="IPR036388">
    <property type="entry name" value="WH-like_DNA-bd_sf"/>
</dbReference>
<dbReference type="SUPFAM" id="SSF52540">
    <property type="entry name" value="P-loop containing nucleoside triphosphate hydrolases"/>
    <property type="match status" value="1"/>
</dbReference>
<keyword evidence="2" id="KW-0805">Transcription regulation</keyword>
<evidence type="ECO:0000256" key="3">
    <source>
        <dbReference type="ARBA" id="ARBA00023125"/>
    </source>
</evidence>
<dbReference type="InterPro" id="IPR005158">
    <property type="entry name" value="BTAD"/>
</dbReference>
<keyword evidence="4" id="KW-0804">Transcription</keyword>
<dbReference type="Gene3D" id="1.25.40.10">
    <property type="entry name" value="Tetratricopeptide repeat domain"/>
    <property type="match status" value="2"/>
</dbReference>
<dbReference type="Pfam" id="PF03704">
    <property type="entry name" value="BTAD"/>
    <property type="match status" value="1"/>
</dbReference>
<dbReference type="InterPro" id="IPR011990">
    <property type="entry name" value="TPR-like_helical_dom_sf"/>
</dbReference>
<comment type="caution">
    <text evidence="7">The sequence shown here is derived from an EMBL/GenBank/DDBJ whole genome shotgun (WGS) entry which is preliminary data.</text>
</comment>
<evidence type="ECO:0000259" key="6">
    <source>
        <dbReference type="PROSITE" id="PS51755"/>
    </source>
</evidence>
<dbReference type="GO" id="GO:0006355">
    <property type="term" value="P:regulation of DNA-templated transcription"/>
    <property type="evidence" value="ECO:0007669"/>
    <property type="project" value="InterPro"/>
</dbReference>
<dbReference type="InterPro" id="IPR027417">
    <property type="entry name" value="P-loop_NTPase"/>
</dbReference>
<evidence type="ECO:0000256" key="5">
    <source>
        <dbReference type="PROSITE-ProRule" id="PRU01091"/>
    </source>
</evidence>
<dbReference type="Proteomes" id="UP000295573">
    <property type="component" value="Unassembled WGS sequence"/>
</dbReference>
<dbReference type="CDD" id="cd15831">
    <property type="entry name" value="BTAD"/>
    <property type="match status" value="1"/>
</dbReference>
<dbReference type="SMART" id="SM00862">
    <property type="entry name" value="Trans_reg_C"/>
    <property type="match status" value="1"/>
</dbReference>
<dbReference type="PROSITE" id="PS51755">
    <property type="entry name" value="OMPR_PHOB"/>
    <property type="match status" value="1"/>
</dbReference>
<dbReference type="Pfam" id="PF00486">
    <property type="entry name" value="Trans_reg_C"/>
    <property type="match status" value="1"/>
</dbReference>
<dbReference type="Gene3D" id="1.10.10.10">
    <property type="entry name" value="Winged helix-like DNA-binding domain superfamily/Winged helix DNA-binding domain"/>
    <property type="match status" value="1"/>
</dbReference>
<name>A0A4R2IDI9_9ACTN</name>
<reference evidence="7 8" key="1">
    <citation type="journal article" date="2015" name="Stand. Genomic Sci.">
        <title>Genomic Encyclopedia of Bacterial and Archaeal Type Strains, Phase III: the genomes of soil and plant-associated and newly described type strains.</title>
        <authorList>
            <person name="Whitman W.B."/>
            <person name="Woyke T."/>
            <person name="Klenk H.P."/>
            <person name="Zhou Y."/>
            <person name="Lilburn T.G."/>
            <person name="Beck B.J."/>
            <person name="De Vos P."/>
            <person name="Vandamme P."/>
            <person name="Eisen J.A."/>
            <person name="Garrity G."/>
            <person name="Hugenholtz P."/>
            <person name="Kyrpides N.C."/>
        </authorList>
    </citation>
    <scope>NUCLEOTIDE SEQUENCE [LARGE SCALE GENOMIC DNA]</scope>
    <source>
        <strain evidence="7 8">VKM Ac-2541</strain>
    </source>
</reference>
<organism evidence="7 8">
    <name type="scientific">Kribbella antiqua</name>
    <dbReference type="NCBI Taxonomy" id="2512217"/>
    <lineage>
        <taxon>Bacteria</taxon>
        <taxon>Bacillati</taxon>
        <taxon>Actinomycetota</taxon>
        <taxon>Actinomycetes</taxon>
        <taxon>Propionibacteriales</taxon>
        <taxon>Kribbellaceae</taxon>
        <taxon>Kribbella</taxon>
    </lineage>
</organism>
<protein>
    <submittedName>
        <fullName evidence="7">Transcriptional regulator</fullName>
    </submittedName>
</protein>
<dbReference type="InterPro" id="IPR016032">
    <property type="entry name" value="Sig_transdc_resp-reg_C-effctor"/>
</dbReference>
<evidence type="ECO:0000313" key="7">
    <source>
        <dbReference type="EMBL" id="TCO42236.1"/>
    </source>
</evidence>
<dbReference type="InterPro" id="IPR041664">
    <property type="entry name" value="AAA_16"/>
</dbReference>
<dbReference type="AlphaFoldDB" id="A0A4R2IDI9"/>
<dbReference type="PANTHER" id="PTHR35807:SF1">
    <property type="entry name" value="TRANSCRIPTIONAL REGULATOR REDD"/>
    <property type="match status" value="1"/>
</dbReference>